<proteinExistence type="predicted"/>
<dbReference type="EMBL" id="CP136336">
    <property type="protein sequence ID" value="WOB06042.1"/>
    <property type="molecule type" value="Genomic_DNA"/>
</dbReference>
<dbReference type="Proteomes" id="UP001303946">
    <property type="component" value="Chromosome"/>
</dbReference>
<evidence type="ECO:0000313" key="4">
    <source>
        <dbReference type="Proteomes" id="UP001303946"/>
    </source>
</evidence>
<evidence type="ECO:0000313" key="3">
    <source>
        <dbReference type="EMBL" id="WOB06042.1"/>
    </source>
</evidence>
<accession>A0ABZ0CSZ7</accession>
<keyword evidence="1" id="KW-0808">Transferase</keyword>
<dbReference type="RefSeq" id="WP_316698275.1">
    <property type="nucleotide sequence ID" value="NZ_CP136336.1"/>
</dbReference>
<keyword evidence="4" id="KW-1185">Reference proteome</keyword>
<evidence type="ECO:0000259" key="2">
    <source>
        <dbReference type="Pfam" id="PF02729"/>
    </source>
</evidence>
<name>A0ABZ0CSZ7_9BURK</name>
<reference evidence="3 4" key="1">
    <citation type="submission" date="2023-10" db="EMBL/GenBank/DDBJ databases">
        <title>Bacteria for the degradation of biodegradable plastic PBAT(Polybutylene adipate terephthalate).</title>
        <authorList>
            <person name="Weon H.-Y."/>
            <person name="Yeon J."/>
        </authorList>
    </citation>
    <scope>NUCLEOTIDE SEQUENCE [LARGE SCALE GENOMIC DNA]</scope>
    <source>
        <strain evidence="3 4">SBD 7-3</strain>
    </source>
</reference>
<dbReference type="PANTHER" id="PTHR45753">
    <property type="entry name" value="ORNITHINE CARBAMOYLTRANSFERASE, MITOCHONDRIAL"/>
    <property type="match status" value="1"/>
</dbReference>
<dbReference type="Gene3D" id="3.40.50.1370">
    <property type="entry name" value="Aspartate/ornithine carbamoyltransferase"/>
    <property type="match status" value="2"/>
</dbReference>
<dbReference type="InterPro" id="IPR036901">
    <property type="entry name" value="Asp/Orn_carbamoylTrfase_sf"/>
</dbReference>
<dbReference type="Pfam" id="PF02729">
    <property type="entry name" value="OTCace_N"/>
    <property type="match status" value="1"/>
</dbReference>
<feature type="domain" description="Aspartate/ornithine carbamoyltransferase carbamoyl-P binding" evidence="2">
    <location>
        <begin position="10"/>
        <end position="142"/>
    </location>
</feature>
<organism evidence="3 4">
    <name type="scientific">Piscinibacter gummiphilus</name>
    <dbReference type="NCBI Taxonomy" id="946333"/>
    <lineage>
        <taxon>Bacteria</taxon>
        <taxon>Pseudomonadati</taxon>
        <taxon>Pseudomonadota</taxon>
        <taxon>Betaproteobacteria</taxon>
        <taxon>Burkholderiales</taxon>
        <taxon>Sphaerotilaceae</taxon>
        <taxon>Piscinibacter</taxon>
    </lineage>
</organism>
<gene>
    <name evidence="3" type="ORF">RXV79_14035</name>
</gene>
<sequence>MTLNSPLHHRSLWSLDGLTGRDLASLLDTARSLKAAELAGHPQQPLRGKNIAVMSEVAEGPALQGFTAAATALGARVAHIRPSVSQETAQLLGRLYDAIECEGLTGDALRDIDRSAGRPVFNGLGEPGHPLRVLGDLMTLREHSGKPMKDITVSFRGNTNSPDARAWQQSAALAGFSLRMGEPVQATSCTEGAGCTDFIWDEQRNHRCADGRVELACGCNAGSPAHAPLGSEQMANQRYALQALLCSAVA</sequence>
<dbReference type="SUPFAM" id="SSF53671">
    <property type="entry name" value="Aspartate/ornithine carbamoyltransferase"/>
    <property type="match status" value="1"/>
</dbReference>
<dbReference type="InterPro" id="IPR006132">
    <property type="entry name" value="Asp/Orn_carbamoyltranf_P-bd"/>
</dbReference>
<evidence type="ECO:0000256" key="1">
    <source>
        <dbReference type="ARBA" id="ARBA00022679"/>
    </source>
</evidence>
<dbReference type="PANTHER" id="PTHR45753:SF2">
    <property type="entry name" value="ORNITHINE CARBAMOYLTRANSFERASE"/>
    <property type="match status" value="1"/>
</dbReference>
<protein>
    <recommendedName>
        <fullName evidence="2">Aspartate/ornithine carbamoyltransferase carbamoyl-P binding domain-containing protein</fullName>
    </recommendedName>
</protein>